<dbReference type="GO" id="GO:0016787">
    <property type="term" value="F:hydrolase activity"/>
    <property type="evidence" value="ECO:0007669"/>
    <property type="project" value="UniProtKB-KW"/>
</dbReference>
<name>A0ABW3S373_9BACL</name>
<keyword evidence="2" id="KW-0732">Signal</keyword>
<evidence type="ECO:0000256" key="2">
    <source>
        <dbReference type="ARBA" id="ARBA00022729"/>
    </source>
</evidence>
<sequence length="565" mass="64413">MIKDIYPVRAQFLSGQPVEIAIELANFTKEIVVITLSVRVNWLNQELNKMELRGITLAPCEERVLTLRVGEYLADFNGYGVDVEWVLDEAMEVSAGRISTAFDVVSDWRKSTRYGFLSDFNTSEKGDRQDVAWLSKLHINLVQFYDWMYKHDDLVPESSEFTDLMGRRLNLDVVSEKVRYCHDYGMKAIAYGAIYAASKGFYEQHKNWALLQSDGEAYDFIDVFKIMNIEASSPWHDHIIAQYKRAIEKVDFDGIHMDTYGFPKTGISAVDGSVVRLEEQFPLLIDHTREALEQSKDDICLIFNNVGNWPVHTVARAAEDAVYIEVWKPYERYHHLVQIIQWAKLWGGGKPVILAAYLAPFRLEGATSEQAEYGALLLTAAIAAQGGYHLLVGENGGVLTQAYYADYSTMGGKFIRTLRNYYDFNVRYANLLYDNKLVDVSMTHADGDNREYVFENVEYSTYGEPGKVWTVIRENESFKTISFINLSNNTEDYWNAGKNHPLVQDGIRVQVLLDRKPKGAFVATPDRDNGRPLPLEFELTCSLRGITLEAILPSLEVWNLLAIEL</sequence>
<gene>
    <name evidence="3" type="ORF">ACFQ3W_23515</name>
</gene>
<evidence type="ECO:0000256" key="1">
    <source>
        <dbReference type="ARBA" id="ARBA00010837"/>
    </source>
</evidence>
<dbReference type="InterPro" id="IPR025092">
    <property type="entry name" value="Glyco_hydro_66"/>
</dbReference>
<evidence type="ECO:0000313" key="3">
    <source>
        <dbReference type="EMBL" id="MFD1179242.1"/>
    </source>
</evidence>
<keyword evidence="4" id="KW-1185">Reference proteome</keyword>
<dbReference type="InterPro" id="IPR013783">
    <property type="entry name" value="Ig-like_fold"/>
</dbReference>
<dbReference type="InterPro" id="IPR013780">
    <property type="entry name" value="Glyco_hydro_b"/>
</dbReference>
<keyword evidence="3" id="KW-0378">Hydrolase</keyword>
<comment type="caution">
    <text evidence="3">The sequence shown here is derived from an EMBL/GenBank/DDBJ whole genome shotgun (WGS) entry which is preliminary data.</text>
</comment>
<dbReference type="Gene3D" id="2.60.40.1180">
    <property type="entry name" value="Golgi alpha-mannosidase II"/>
    <property type="match status" value="1"/>
</dbReference>
<comment type="similarity">
    <text evidence="1">Belongs to the glycosyl hydrolase 66 family.</text>
</comment>
<dbReference type="Proteomes" id="UP001597262">
    <property type="component" value="Unassembled WGS sequence"/>
</dbReference>
<reference evidence="4" key="1">
    <citation type="journal article" date="2019" name="Int. J. Syst. Evol. Microbiol.">
        <title>The Global Catalogue of Microorganisms (GCM) 10K type strain sequencing project: providing services to taxonomists for standard genome sequencing and annotation.</title>
        <authorList>
            <consortium name="The Broad Institute Genomics Platform"/>
            <consortium name="The Broad Institute Genome Sequencing Center for Infectious Disease"/>
            <person name="Wu L."/>
            <person name="Ma J."/>
        </authorList>
    </citation>
    <scope>NUCLEOTIDE SEQUENCE [LARGE SCALE GENOMIC DNA]</scope>
    <source>
        <strain evidence="4">CCUG 59189</strain>
    </source>
</reference>
<accession>A0ABW3S373</accession>
<protein>
    <submittedName>
        <fullName evidence="3">Glycoside hydrolase family 66 protein</fullName>
    </submittedName>
</protein>
<evidence type="ECO:0000313" key="4">
    <source>
        <dbReference type="Proteomes" id="UP001597262"/>
    </source>
</evidence>
<dbReference type="Gene3D" id="3.20.20.80">
    <property type="entry name" value="Glycosidases"/>
    <property type="match status" value="1"/>
</dbReference>
<dbReference type="Pfam" id="PF13199">
    <property type="entry name" value="Glyco_hydro_66"/>
    <property type="match status" value="1"/>
</dbReference>
<organism evidence="3 4">
    <name type="scientific">Paenibacillus puldeungensis</name>
    <dbReference type="NCBI Taxonomy" id="696536"/>
    <lineage>
        <taxon>Bacteria</taxon>
        <taxon>Bacillati</taxon>
        <taxon>Bacillota</taxon>
        <taxon>Bacilli</taxon>
        <taxon>Bacillales</taxon>
        <taxon>Paenibacillaceae</taxon>
        <taxon>Paenibacillus</taxon>
    </lineage>
</organism>
<proteinExistence type="inferred from homology"/>
<dbReference type="EMBL" id="JBHTLM010000027">
    <property type="protein sequence ID" value="MFD1179242.1"/>
    <property type="molecule type" value="Genomic_DNA"/>
</dbReference>
<dbReference type="Gene3D" id="2.60.40.10">
    <property type="entry name" value="Immunoglobulins"/>
    <property type="match status" value="1"/>
</dbReference>
<dbReference type="RefSeq" id="WP_379321670.1">
    <property type="nucleotide sequence ID" value="NZ_JBHTLM010000027.1"/>
</dbReference>